<evidence type="ECO:0000313" key="2">
    <source>
        <dbReference type="Proteomes" id="UP000462212"/>
    </source>
</evidence>
<proteinExistence type="predicted"/>
<evidence type="ECO:0000313" key="1">
    <source>
        <dbReference type="EMBL" id="TVY41067.1"/>
    </source>
</evidence>
<dbReference type="EMBL" id="QGMJ01000152">
    <property type="protein sequence ID" value="TVY41067.1"/>
    <property type="molecule type" value="Genomic_DNA"/>
</dbReference>
<feature type="non-terminal residue" evidence="1">
    <location>
        <position position="134"/>
    </location>
</feature>
<dbReference type="OrthoDB" id="10262656at2759"/>
<protein>
    <submittedName>
        <fullName evidence="1">Uncharacterized protein</fullName>
    </submittedName>
</protein>
<dbReference type="AlphaFoldDB" id="A0A8H8RSQ1"/>
<comment type="caution">
    <text evidence="1">The sequence shown here is derived from an EMBL/GenBank/DDBJ whole genome shotgun (WGS) entry which is preliminary data.</text>
</comment>
<accession>A0A8H8RSQ1</accession>
<dbReference type="Proteomes" id="UP000462212">
    <property type="component" value="Unassembled WGS sequence"/>
</dbReference>
<feature type="non-terminal residue" evidence="1">
    <location>
        <position position="1"/>
    </location>
</feature>
<name>A0A8H8RSQ1_9HELO</name>
<gene>
    <name evidence="1" type="ORF">LSUB1_G003365</name>
</gene>
<keyword evidence="2" id="KW-1185">Reference proteome</keyword>
<sequence length="134" mass="15154">FGNRGVSSASNSCKFTKFSELLPSSSSRQIECLRAPNRFTSHIRLPNLLYNISMSPRSAVSREERTFWNPKIFALPYWAKNQYIIVSMVTPDGESLRRNILCEVNICHPKSAALTDPVEKMIWVCLDQVGDCAV</sequence>
<organism evidence="1 2">
    <name type="scientific">Lachnellula subtilissima</name>
    <dbReference type="NCBI Taxonomy" id="602034"/>
    <lineage>
        <taxon>Eukaryota</taxon>
        <taxon>Fungi</taxon>
        <taxon>Dikarya</taxon>
        <taxon>Ascomycota</taxon>
        <taxon>Pezizomycotina</taxon>
        <taxon>Leotiomycetes</taxon>
        <taxon>Helotiales</taxon>
        <taxon>Lachnaceae</taxon>
        <taxon>Lachnellula</taxon>
    </lineage>
</organism>
<reference evidence="1 2" key="1">
    <citation type="submission" date="2018-05" db="EMBL/GenBank/DDBJ databases">
        <title>Genome sequencing and assembly of the regulated plant pathogen Lachnellula willkommii and related sister species for the development of diagnostic species identification markers.</title>
        <authorList>
            <person name="Giroux E."/>
            <person name="Bilodeau G."/>
        </authorList>
    </citation>
    <scope>NUCLEOTIDE SEQUENCE [LARGE SCALE GENOMIC DNA]</scope>
    <source>
        <strain evidence="1 2">CBS 197.66</strain>
    </source>
</reference>